<evidence type="ECO:0000313" key="3">
    <source>
        <dbReference type="Proteomes" id="UP001165136"/>
    </source>
</evidence>
<organism evidence="2 3">
    <name type="scientific">Amycolatopsis taiwanensis</name>
    <dbReference type="NCBI Taxonomy" id="342230"/>
    <lineage>
        <taxon>Bacteria</taxon>
        <taxon>Bacillati</taxon>
        <taxon>Actinomycetota</taxon>
        <taxon>Actinomycetes</taxon>
        <taxon>Pseudonocardiales</taxon>
        <taxon>Pseudonocardiaceae</taxon>
        <taxon>Amycolatopsis</taxon>
    </lineage>
</organism>
<dbReference type="AlphaFoldDB" id="A0A9W6R7K8"/>
<feature type="transmembrane region" description="Helical" evidence="1">
    <location>
        <begin position="76"/>
        <end position="99"/>
    </location>
</feature>
<feature type="transmembrane region" description="Helical" evidence="1">
    <location>
        <begin position="142"/>
        <end position="165"/>
    </location>
</feature>
<reference evidence="2" key="1">
    <citation type="submission" date="2023-03" db="EMBL/GenBank/DDBJ databases">
        <title>Amycolatopsis taiwanensis NBRC 103393.</title>
        <authorList>
            <person name="Ichikawa N."/>
            <person name="Sato H."/>
            <person name="Tonouchi N."/>
        </authorList>
    </citation>
    <scope>NUCLEOTIDE SEQUENCE</scope>
    <source>
        <strain evidence="2">NBRC 103393</strain>
    </source>
</reference>
<name>A0A9W6R7K8_9PSEU</name>
<feature type="transmembrane region" description="Helical" evidence="1">
    <location>
        <begin position="46"/>
        <end position="64"/>
    </location>
</feature>
<evidence type="ECO:0000313" key="2">
    <source>
        <dbReference type="EMBL" id="GLY69012.1"/>
    </source>
</evidence>
<feature type="transmembrane region" description="Helical" evidence="1">
    <location>
        <begin position="111"/>
        <end position="130"/>
    </location>
</feature>
<protein>
    <submittedName>
        <fullName evidence="2">Uncharacterized protein</fullName>
    </submittedName>
</protein>
<keyword evidence="3" id="KW-1185">Reference proteome</keyword>
<dbReference type="Proteomes" id="UP001165136">
    <property type="component" value="Unassembled WGS sequence"/>
</dbReference>
<gene>
    <name evidence="2" type="ORF">Atai01_56310</name>
</gene>
<comment type="caution">
    <text evidence="2">The sequence shown here is derived from an EMBL/GenBank/DDBJ whole genome shotgun (WGS) entry which is preliminary data.</text>
</comment>
<evidence type="ECO:0000256" key="1">
    <source>
        <dbReference type="SAM" id="Phobius"/>
    </source>
</evidence>
<sequence>MTASSQLSAVRTSLSRSVIVAATAFVLAGALRLSAAAEQLGVSVGFGVLFFVAAVAQIAFGVLLSIGGRRATATPVAVAAMVITLVFIGLWLVATLSMVPLYPIMNGPYPIDVLDLGSAILEATSVVALCRSLPQPARRRVAWSLVGLVSVAWLVWSVIVVGSGLSN</sequence>
<dbReference type="EMBL" id="BSTI01000014">
    <property type="protein sequence ID" value="GLY69012.1"/>
    <property type="molecule type" value="Genomic_DNA"/>
</dbReference>
<keyword evidence="1" id="KW-0812">Transmembrane</keyword>
<accession>A0A9W6R7K8</accession>
<keyword evidence="1" id="KW-0472">Membrane</keyword>
<keyword evidence="1" id="KW-1133">Transmembrane helix</keyword>
<proteinExistence type="predicted"/>
<dbReference type="RefSeq" id="WP_285488752.1">
    <property type="nucleotide sequence ID" value="NZ_BSTI01000014.1"/>
</dbReference>